<dbReference type="EMBL" id="ML991828">
    <property type="protein sequence ID" value="KAF2231297.1"/>
    <property type="molecule type" value="Genomic_DNA"/>
</dbReference>
<gene>
    <name evidence="2" type="ORF">EV356DRAFT_569608</name>
</gene>
<protein>
    <submittedName>
        <fullName evidence="2">Uncharacterized protein</fullName>
    </submittedName>
</protein>
<proteinExistence type="predicted"/>
<organism evidence="2 3">
    <name type="scientific">Viridothelium virens</name>
    <name type="common">Speckled blister lichen</name>
    <name type="synonym">Trypethelium virens</name>
    <dbReference type="NCBI Taxonomy" id="1048519"/>
    <lineage>
        <taxon>Eukaryota</taxon>
        <taxon>Fungi</taxon>
        <taxon>Dikarya</taxon>
        <taxon>Ascomycota</taxon>
        <taxon>Pezizomycotina</taxon>
        <taxon>Dothideomycetes</taxon>
        <taxon>Dothideomycetes incertae sedis</taxon>
        <taxon>Trypetheliales</taxon>
        <taxon>Trypetheliaceae</taxon>
        <taxon>Viridothelium</taxon>
    </lineage>
</organism>
<sequence>MAQCRPSFAQKNEDKRFYGAKKKRSRHGSKAESRIENCTFVPGLVCIVGSSCPEPAMYHWLPSGVGGRTVVVFNGVIVAKDPTFRGQSPVYSLKGTCYEVDPARKPWQNEQWALMVPGANRFPKKPEIIALMIIGAPDNRVSFSHGLGGERWKGCQVI</sequence>
<dbReference type="Proteomes" id="UP000800092">
    <property type="component" value="Unassembled WGS sequence"/>
</dbReference>
<evidence type="ECO:0000313" key="2">
    <source>
        <dbReference type="EMBL" id="KAF2231297.1"/>
    </source>
</evidence>
<dbReference type="AlphaFoldDB" id="A0A6A6H098"/>
<reference evidence="2" key="1">
    <citation type="journal article" date="2020" name="Stud. Mycol.">
        <title>101 Dothideomycetes genomes: a test case for predicting lifestyles and emergence of pathogens.</title>
        <authorList>
            <person name="Haridas S."/>
            <person name="Albert R."/>
            <person name="Binder M."/>
            <person name="Bloem J."/>
            <person name="Labutti K."/>
            <person name="Salamov A."/>
            <person name="Andreopoulos B."/>
            <person name="Baker S."/>
            <person name="Barry K."/>
            <person name="Bills G."/>
            <person name="Bluhm B."/>
            <person name="Cannon C."/>
            <person name="Castanera R."/>
            <person name="Culley D."/>
            <person name="Daum C."/>
            <person name="Ezra D."/>
            <person name="Gonzalez J."/>
            <person name="Henrissat B."/>
            <person name="Kuo A."/>
            <person name="Liang C."/>
            <person name="Lipzen A."/>
            <person name="Lutzoni F."/>
            <person name="Magnuson J."/>
            <person name="Mondo S."/>
            <person name="Nolan M."/>
            <person name="Ohm R."/>
            <person name="Pangilinan J."/>
            <person name="Park H.-J."/>
            <person name="Ramirez L."/>
            <person name="Alfaro M."/>
            <person name="Sun H."/>
            <person name="Tritt A."/>
            <person name="Yoshinaga Y."/>
            <person name="Zwiers L.-H."/>
            <person name="Turgeon B."/>
            <person name="Goodwin S."/>
            <person name="Spatafora J."/>
            <person name="Crous P."/>
            <person name="Grigoriev I."/>
        </authorList>
    </citation>
    <scope>NUCLEOTIDE SEQUENCE</scope>
    <source>
        <strain evidence="2">Tuck. ex Michener</strain>
    </source>
</reference>
<accession>A0A6A6H098</accession>
<evidence type="ECO:0000313" key="3">
    <source>
        <dbReference type="Proteomes" id="UP000800092"/>
    </source>
</evidence>
<evidence type="ECO:0000256" key="1">
    <source>
        <dbReference type="SAM" id="MobiDB-lite"/>
    </source>
</evidence>
<feature type="region of interest" description="Disordered" evidence="1">
    <location>
        <begin position="1"/>
        <end position="25"/>
    </location>
</feature>
<name>A0A6A6H098_VIRVR</name>
<keyword evidence="3" id="KW-1185">Reference proteome</keyword>